<proteinExistence type="predicted"/>
<sequence>MQRRTYPKNPLIGVGAAVFRDRSILLIKRGNPPLYGAWSLPGGRAKSDENLEEAVKREVEEECGIKIDVVDLVKLFEYIEKGDNGKVKFHYIVFDFNAIYKSGTLTHTSDALDSQWVDLDELHRYELTDAVIDVIKKGIISG</sequence>
<evidence type="ECO:0000313" key="3">
    <source>
        <dbReference type="EMBL" id="KKK64131.1"/>
    </source>
</evidence>
<dbReference type="EMBL" id="LAZR01061167">
    <property type="protein sequence ID" value="KKK64131.1"/>
    <property type="molecule type" value="Genomic_DNA"/>
</dbReference>
<dbReference type="InterPro" id="IPR000086">
    <property type="entry name" value="NUDIX_hydrolase_dom"/>
</dbReference>
<feature type="domain" description="Nudix hydrolase" evidence="2">
    <location>
        <begin position="9"/>
        <end position="140"/>
    </location>
</feature>
<organism evidence="3">
    <name type="scientific">marine sediment metagenome</name>
    <dbReference type="NCBI Taxonomy" id="412755"/>
    <lineage>
        <taxon>unclassified sequences</taxon>
        <taxon>metagenomes</taxon>
        <taxon>ecological metagenomes</taxon>
    </lineage>
</organism>
<gene>
    <name evidence="3" type="ORF">LCGC14_2987310</name>
</gene>
<dbReference type="GO" id="GO:0016787">
    <property type="term" value="F:hydrolase activity"/>
    <property type="evidence" value="ECO:0007669"/>
    <property type="project" value="UniProtKB-KW"/>
</dbReference>
<dbReference type="InterPro" id="IPR015797">
    <property type="entry name" value="NUDIX_hydrolase-like_dom_sf"/>
</dbReference>
<name>A0A0F8ZVX9_9ZZZZ</name>
<dbReference type="Pfam" id="PF00293">
    <property type="entry name" value="NUDIX"/>
    <property type="match status" value="1"/>
</dbReference>
<dbReference type="SUPFAM" id="SSF55811">
    <property type="entry name" value="Nudix"/>
    <property type="match status" value="1"/>
</dbReference>
<dbReference type="PANTHER" id="PTHR43736:SF1">
    <property type="entry name" value="DIHYDRONEOPTERIN TRIPHOSPHATE DIPHOSPHATASE"/>
    <property type="match status" value="1"/>
</dbReference>
<dbReference type="AlphaFoldDB" id="A0A0F8ZVX9"/>
<reference evidence="3" key="1">
    <citation type="journal article" date="2015" name="Nature">
        <title>Complex archaea that bridge the gap between prokaryotes and eukaryotes.</title>
        <authorList>
            <person name="Spang A."/>
            <person name="Saw J.H."/>
            <person name="Jorgensen S.L."/>
            <person name="Zaremba-Niedzwiedzka K."/>
            <person name="Martijn J."/>
            <person name="Lind A.E."/>
            <person name="van Eijk R."/>
            <person name="Schleper C."/>
            <person name="Guy L."/>
            <person name="Ettema T.J."/>
        </authorList>
    </citation>
    <scope>NUCLEOTIDE SEQUENCE</scope>
</reference>
<dbReference type="PROSITE" id="PS51462">
    <property type="entry name" value="NUDIX"/>
    <property type="match status" value="1"/>
</dbReference>
<protein>
    <recommendedName>
        <fullName evidence="2">Nudix hydrolase domain-containing protein</fullName>
    </recommendedName>
</protein>
<accession>A0A0F8ZVX9</accession>
<dbReference type="InterPro" id="IPR020084">
    <property type="entry name" value="NUDIX_hydrolase_CS"/>
</dbReference>
<dbReference type="Gene3D" id="3.90.79.10">
    <property type="entry name" value="Nucleoside Triphosphate Pyrophosphohydrolase"/>
    <property type="match status" value="1"/>
</dbReference>
<dbReference type="PROSITE" id="PS00893">
    <property type="entry name" value="NUDIX_BOX"/>
    <property type="match status" value="1"/>
</dbReference>
<evidence type="ECO:0000256" key="1">
    <source>
        <dbReference type="ARBA" id="ARBA00022801"/>
    </source>
</evidence>
<dbReference type="PANTHER" id="PTHR43736">
    <property type="entry name" value="ADP-RIBOSE PYROPHOSPHATASE"/>
    <property type="match status" value="1"/>
</dbReference>
<dbReference type="InterPro" id="IPR020476">
    <property type="entry name" value="Nudix_hydrolase"/>
</dbReference>
<keyword evidence="1" id="KW-0378">Hydrolase</keyword>
<comment type="caution">
    <text evidence="3">The sequence shown here is derived from an EMBL/GenBank/DDBJ whole genome shotgun (WGS) entry which is preliminary data.</text>
</comment>
<dbReference type="PRINTS" id="PR00502">
    <property type="entry name" value="NUDIXFAMILY"/>
</dbReference>
<dbReference type="CDD" id="cd04673">
    <property type="entry name" value="NUDIX_ADPRase"/>
    <property type="match status" value="1"/>
</dbReference>
<evidence type="ECO:0000259" key="2">
    <source>
        <dbReference type="PROSITE" id="PS51462"/>
    </source>
</evidence>